<dbReference type="InterPro" id="IPR036390">
    <property type="entry name" value="WH_DNA-bd_sf"/>
</dbReference>
<dbReference type="PANTHER" id="PTHR43712:SF5">
    <property type="entry name" value="O-METHYLTRANSFERASE ASQN-RELATED"/>
    <property type="match status" value="1"/>
</dbReference>
<keyword evidence="1" id="KW-0489">Methyltransferase</keyword>
<dbReference type="InterPro" id="IPR016461">
    <property type="entry name" value="COMT-like"/>
</dbReference>
<dbReference type="AlphaFoldDB" id="A0A6P8AX59"/>
<gene>
    <name evidence="8" type="ORF">PgNI_10617</name>
</gene>
<dbReference type="RefSeq" id="XP_030979516.1">
    <property type="nucleotide sequence ID" value="XM_031130590.1"/>
</dbReference>
<reference evidence="8" key="2">
    <citation type="submission" date="2019-10" db="EMBL/GenBank/DDBJ databases">
        <authorList>
            <consortium name="NCBI Genome Project"/>
        </authorList>
    </citation>
    <scope>NUCLEOTIDE SEQUENCE</scope>
    <source>
        <strain evidence="8">NI907</strain>
    </source>
</reference>
<dbReference type="Gene3D" id="1.10.10.10">
    <property type="entry name" value="Winged helix-like DNA-binding domain superfamily/Winged helix DNA-binding domain"/>
    <property type="match status" value="1"/>
</dbReference>
<keyword evidence="3" id="KW-0949">S-adenosyl-L-methionine</keyword>
<feature type="region of interest" description="Disordered" evidence="4">
    <location>
        <begin position="1"/>
        <end position="46"/>
    </location>
</feature>
<evidence type="ECO:0000313" key="7">
    <source>
        <dbReference type="Proteomes" id="UP000515153"/>
    </source>
</evidence>
<evidence type="ECO:0000256" key="2">
    <source>
        <dbReference type="ARBA" id="ARBA00022679"/>
    </source>
</evidence>
<feature type="compositionally biased region" description="Polar residues" evidence="4">
    <location>
        <begin position="1"/>
        <end position="21"/>
    </location>
</feature>
<protein>
    <submittedName>
        <fullName evidence="8">Uncharacterized protein</fullName>
    </submittedName>
</protein>
<keyword evidence="7" id="KW-1185">Reference proteome</keyword>
<accession>A0A6P8AX59</accession>
<feature type="domain" description="O-methyltransferase C-terminal" evidence="5">
    <location>
        <begin position="259"/>
        <end position="451"/>
    </location>
</feature>
<evidence type="ECO:0000256" key="3">
    <source>
        <dbReference type="ARBA" id="ARBA00022691"/>
    </source>
</evidence>
<evidence type="ECO:0000256" key="4">
    <source>
        <dbReference type="SAM" id="MobiDB-lite"/>
    </source>
</evidence>
<name>A0A6P8AX59_PYRGI</name>
<dbReference type="Pfam" id="PF08100">
    <property type="entry name" value="Dimerisation"/>
    <property type="match status" value="1"/>
</dbReference>
<reference evidence="7 8" key="1">
    <citation type="journal article" date="2019" name="Mol. Biol. Evol.">
        <title>Blast fungal genomes show frequent chromosomal changes, gene gains and losses, and effector gene turnover.</title>
        <authorList>
            <person name="Gomez Luciano L.B."/>
            <person name="Jason Tsai I."/>
            <person name="Chuma I."/>
            <person name="Tosa Y."/>
            <person name="Chen Y.H."/>
            <person name="Li J.Y."/>
            <person name="Li M.Y."/>
            <person name="Jade Lu M.Y."/>
            <person name="Nakayashiki H."/>
            <person name="Li W.H."/>
        </authorList>
    </citation>
    <scope>NUCLEOTIDE SEQUENCE [LARGE SCALE GENOMIC DNA]</scope>
    <source>
        <strain evidence="7 8">NI907</strain>
    </source>
</reference>
<evidence type="ECO:0000259" key="5">
    <source>
        <dbReference type="Pfam" id="PF00891"/>
    </source>
</evidence>
<dbReference type="InterPro" id="IPR029063">
    <property type="entry name" value="SAM-dependent_MTases_sf"/>
</dbReference>
<dbReference type="GO" id="GO:0008171">
    <property type="term" value="F:O-methyltransferase activity"/>
    <property type="evidence" value="ECO:0007669"/>
    <property type="project" value="InterPro"/>
</dbReference>
<dbReference type="PROSITE" id="PS51683">
    <property type="entry name" value="SAM_OMT_II"/>
    <property type="match status" value="1"/>
</dbReference>
<evidence type="ECO:0000256" key="1">
    <source>
        <dbReference type="ARBA" id="ARBA00022603"/>
    </source>
</evidence>
<dbReference type="PANTHER" id="PTHR43712">
    <property type="entry name" value="PUTATIVE (AFU_ORTHOLOGUE AFUA_4G14580)-RELATED"/>
    <property type="match status" value="1"/>
</dbReference>
<evidence type="ECO:0000259" key="6">
    <source>
        <dbReference type="Pfam" id="PF08100"/>
    </source>
</evidence>
<dbReference type="SUPFAM" id="SSF46785">
    <property type="entry name" value="Winged helix' DNA-binding domain"/>
    <property type="match status" value="1"/>
</dbReference>
<dbReference type="GeneID" id="41965496"/>
<dbReference type="GO" id="GO:0032259">
    <property type="term" value="P:methylation"/>
    <property type="evidence" value="ECO:0007669"/>
    <property type="project" value="UniProtKB-KW"/>
</dbReference>
<dbReference type="InterPro" id="IPR036388">
    <property type="entry name" value="WH-like_DNA-bd_sf"/>
</dbReference>
<feature type="domain" description="O-methyltransferase dimerisation" evidence="6">
    <location>
        <begin position="137"/>
        <end position="211"/>
    </location>
</feature>
<evidence type="ECO:0000313" key="8">
    <source>
        <dbReference type="RefSeq" id="XP_030979516.1"/>
    </source>
</evidence>
<keyword evidence="2" id="KW-0808">Transferase</keyword>
<dbReference type="Pfam" id="PF00891">
    <property type="entry name" value="Methyltransf_2"/>
    <property type="match status" value="1"/>
</dbReference>
<sequence length="476" mass="53116">MASQDGTTELLSQSVNSTCIPGSTYHVDRGRASSASTPPTSPPLSEVDYTPLLESTQEPRHEYTQLAHSLVKAMADYVGHLQEENLPMPSLEPAAQVHGGLKVQGGVAARDTVVKLAQKIVAMTMDPEMKLFISSLQFHFCSSLKVAIDLRVHEYVPRQGTINCSELATKVGADETVLVRIMRVLITQHVFSSPTPGTYAHTTISWCIMKSPDIIDLLGHRLDECFRASSRQADALALARYREPHEADTLGFGLAFNTTANFWEVLARDTEGKRSQRFNRAMRAVNINALEVIPRIYPFNRIGGNGLLVDVGGGLGQVARAIMATNQGSRLQRCIVQDVCAADDVLEEVLESNRKLGVELQRHDFFDKQPVTGASIYFFRHIFHDWPDRACVKILKQIVQAMGRDSRLLICDQVVDDEPSIPATLYDIDMWTLFGGKERNRSEWEALFRAADERLYIKKVWTTTEAPTTILEVCLW</sequence>
<dbReference type="SUPFAM" id="SSF53335">
    <property type="entry name" value="S-adenosyl-L-methionine-dependent methyltransferases"/>
    <property type="match status" value="1"/>
</dbReference>
<proteinExistence type="predicted"/>
<dbReference type="InterPro" id="IPR001077">
    <property type="entry name" value="COMT_C"/>
</dbReference>
<organism evidence="7 8">
    <name type="scientific">Pyricularia grisea</name>
    <name type="common">Crabgrass-specific blast fungus</name>
    <name type="synonym">Magnaporthe grisea</name>
    <dbReference type="NCBI Taxonomy" id="148305"/>
    <lineage>
        <taxon>Eukaryota</taxon>
        <taxon>Fungi</taxon>
        <taxon>Dikarya</taxon>
        <taxon>Ascomycota</taxon>
        <taxon>Pezizomycotina</taxon>
        <taxon>Sordariomycetes</taxon>
        <taxon>Sordariomycetidae</taxon>
        <taxon>Magnaporthales</taxon>
        <taxon>Pyriculariaceae</taxon>
        <taxon>Pyricularia</taxon>
    </lineage>
</organism>
<reference evidence="8" key="3">
    <citation type="submission" date="2025-08" db="UniProtKB">
        <authorList>
            <consortium name="RefSeq"/>
        </authorList>
    </citation>
    <scope>IDENTIFICATION</scope>
    <source>
        <strain evidence="8">NI907</strain>
    </source>
</reference>
<dbReference type="InterPro" id="IPR012967">
    <property type="entry name" value="COMT_dimerisation"/>
</dbReference>
<dbReference type="Proteomes" id="UP000515153">
    <property type="component" value="Chromosome VII"/>
</dbReference>
<dbReference type="Gene3D" id="3.40.50.150">
    <property type="entry name" value="Vaccinia Virus protein VP39"/>
    <property type="match status" value="1"/>
</dbReference>
<dbReference type="GO" id="GO:0046983">
    <property type="term" value="F:protein dimerization activity"/>
    <property type="evidence" value="ECO:0007669"/>
    <property type="project" value="InterPro"/>
</dbReference>
<dbReference type="KEGG" id="pgri:PgNI_10617"/>